<evidence type="ECO:0000313" key="13">
    <source>
        <dbReference type="Proteomes" id="UP000676386"/>
    </source>
</evidence>
<dbReference type="Proteomes" id="UP000676386">
    <property type="component" value="Unassembled WGS sequence"/>
</dbReference>
<dbReference type="InterPro" id="IPR023996">
    <property type="entry name" value="TonB-dep_OMP_SusC/RagA"/>
</dbReference>
<dbReference type="InterPro" id="IPR023997">
    <property type="entry name" value="TonB-dep_OMP_SusC/RagA_CS"/>
</dbReference>
<evidence type="ECO:0000256" key="3">
    <source>
        <dbReference type="ARBA" id="ARBA00022452"/>
    </source>
</evidence>
<keyword evidence="5 9" id="KW-0798">TonB box</keyword>
<keyword evidence="6 8" id="KW-0472">Membrane</keyword>
<evidence type="ECO:0000259" key="10">
    <source>
        <dbReference type="Pfam" id="PF00593"/>
    </source>
</evidence>
<feature type="domain" description="TonB-dependent receptor-like beta-barrel" evidence="10">
    <location>
        <begin position="444"/>
        <end position="1039"/>
    </location>
</feature>
<dbReference type="Pfam" id="PF07715">
    <property type="entry name" value="Plug"/>
    <property type="match status" value="1"/>
</dbReference>
<dbReference type="Gene3D" id="2.40.170.20">
    <property type="entry name" value="TonB-dependent receptor, beta-barrel domain"/>
    <property type="match status" value="1"/>
</dbReference>
<name>A0ABS5IYJ2_9BACT</name>
<protein>
    <submittedName>
        <fullName evidence="12">SusC/RagA family TonB-linked outer membrane protein</fullName>
    </submittedName>
</protein>
<evidence type="ECO:0000256" key="2">
    <source>
        <dbReference type="ARBA" id="ARBA00022448"/>
    </source>
</evidence>
<accession>A0ABS5IYJ2</accession>
<dbReference type="InterPro" id="IPR036942">
    <property type="entry name" value="Beta-barrel_TonB_sf"/>
</dbReference>
<evidence type="ECO:0000256" key="5">
    <source>
        <dbReference type="ARBA" id="ARBA00023077"/>
    </source>
</evidence>
<gene>
    <name evidence="12" type="ORF">KE626_12035</name>
</gene>
<dbReference type="InterPro" id="IPR039426">
    <property type="entry name" value="TonB-dep_rcpt-like"/>
</dbReference>
<evidence type="ECO:0000256" key="1">
    <source>
        <dbReference type="ARBA" id="ARBA00004571"/>
    </source>
</evidence>
<dbReference type="PROSITE" id="PS52016">
    <property type="entry name" value="TONB_DEPENDENT_REC_3"/>
    <property type="match status" value="1"/>
</dbReference>
<keyword evidence="13" id="KW-1185">Reference proteome</keyword>
<dbReference type="Pfam" id="PF00593">
    <property type="entry name" value="TonB_dep_Rec_b-barrel"/>
    <property type="match status" value="1"/>
</dbReference>
<keyword evidence="2 8" id="KW-0813">Transport</keyword>
<evidence type="ECO:0000256" key="7">
    <source>
        <dbReference type="ARBA" id="ARBA00023237"/>
    </source>
</evidence>
<dbReference type="SUPFAM" id="SSF49464">
    <property type="entry name" value="Carboxypeptidase regulatory domain-like"/>
    <property type="match status" value="1"/>
</dbReference>
<keyword evidence="7 8" id="KW-0998">Cell outer membrane</keyword>
<comment type="subcellular location">
    <subcellularLocation>
        <location evidence="1 8">Cell outer membrane</location>
        <topology evidence="1 8">Multi-pass membrane protein</topology>
    </subcellularLocation>
</comment>
<keyword evidence="3 8" id="KW-1134">Transmembrane beta strand</keyword>
<organism evidence="12 13">
    <name type="scientific">Chitinophaga hostae</name>
    <dbReference type="NCBI Taxonomy" id="2831022"/>
    <lineage>
        <taxon>Bacteria</taxon>
        <taxon>Pseudomonadati</taxon>
        <taxon>Bacteroidota</taxon>
        <taxon>Chitinophagia</taxon>
        <taxon>Chitinophagales</taxon>
        <taxon>Chitinophagaceae</taxon>
        <taxon>Chitinophaga</taxon>
    </lineage>
</organism>
<dbReference type="Gene3D" id="2.60.40.1120">
    <property type="entry name" value="Carboxypeptidase-like, regulatory domain"/>
    <property type="match status" value="1"/>
</dbReference>
<evidence type="ECO:0000313" key="12">
    <source>
        <dbReference type="EMBL" id="MBS0028038.1"/>
    </source>
</evidence>
<dbReference type="Gene3D" id="2.170.130.10">
    <property type="entry name" value="TonB-dependent receptor, plug domain"/>
    <property type="match status" value="1"/>
</dbReference>
<dbReference type="SUPFAM" id="SSF56935">
    <property type="entry name" value="Porins"/>
    <property type="match status" value="1"/>
</dbReference>
<dbReference type="InterPro" id="IPR000531">
    <property type="entry name" value="Beta-barrel_TonB"/>
</dbReference>
<proteinExistence type="inferred from homology"/>
<dbReference type="RefSeq" id="WP_211973152.1">
    <property type="nucleotide sequence ID" value="NZ_CBFHAM010000003.1"/>
</dbReference>
<evidence type="ECO:0000256" key="8">
    <source>
        <dbReference type="PROSITE-ProRule" id="PRU01360"/>
    </source>
</evidence>
<reference evidence="12 13" key="1">
    <citation type="submission" date="2021-04" db="EMBL/GenBank/DDBJ databases">
        <title>Chitinophaga sp. nov., isolated from the rhizosphere soil.</title>
        <authorList>
            <person name="He S."/>
        </authorList>
    </citation>
    <scope>NUCLEOTIDE SEQUENCE [LARGE SCALE GENOMIC DNA]</scope>
    <source>
        <strain evidence="12 13">2R12</strain>
    </source>
</reference>
<evidence type="ECO:0000259" key="11">
    <source>
        <dbReference type="Pfam" id="PF07715"/>
    </source>
</evidence>
<keyword evidence="4 8" id="KW-0812">Transmembrane</keyword>
<dbReference type="NCBIfam" id="TIGR04056">
    <property type="entry name" value="OMP_RagA_SusC"/>
    <property type="match status" value="1"/>
</dbReference>
<dbReference type="Pfam" id="PF13715">
    <property type="entry name" value="CarbopepD_reg_2"/>
    <property type="match status" value="1"/>
</dbReference>
<dbReference type="InterPro" id="IPR012910">
    <property type="entry name" value="Plug_dom"/>
</dbReference>
<dbReference type="NCBIfam" id="TIGR04057">
    <property type="entry name" value="SusC_RagA_signa"/>
    <property type="match status" value="1"/>
</dbReference>
<dbReference type="InterPro" id="IPR008969">
    <property type="entry name" value="CarboxyPept-like_regulatory"/>
</dbReference>
<comment type="similarity">
    <text evidence="8 9">Belongs to the TonB-dependent receptor family.</text>
</comment>
<comment type="caution">
    <text evidence="12">The sequence shown here is derived from an EMBL/GenBank/DDBJ whole genome shotgun (WGS) entry which is preliminary data.</text>
</comment>
<evidence type="ECO:0000256" key="6">
    <source>
        <dbReference type="ARBA" id="ARBA00023136"/>
    </source>
</evidence>
<feature type="domain" description="TonB-dependent receptor plug" evidence="11">
    <location>
        <begin position="135"/>
        <end position="256"/>
    </location>
</feature>
<dbReference type="EMBL" id="JAGTXB010000005">
    <property type="protein sequence ID" value="MBS0028038.1"/>
    <property type="molecule type" value="Genomic_DNA"/>
</dbReference>
<dbReference type="InterPro" id="IPR037066">
    <property type="entry name" value="Plug_dom_sf"/>
</dbReference>
<evidence type="ECO:0000256" key="4">
    <source>
        <dbReference type="ARBA" id="ARBA00022692"/>
    </source>
</evidence>
<sequence length="1085" mass="119111">MRKKTTHLIPFIPGINTATKEAFRKAFLAMLVFILPLFAFAQQQVTGKVTAQEDGSALPGVSVRIKNTNTGTATDAKGNYTITASQGSILVFSFIGYNEQEIPVTSGLRYNVSLQSVRTSLTEIIVTGQGVKREKRSLGYAVATINKEDLGDNTSPINALTGKVAGLNITSGYAPGASSRITLRGPTSFSGNNQPVFVIDGIPVSNDNIRNTDFLNDQVDYGNRGNDLNPNDIESITVLKGPAAAALYGSIASNGAILITTKKGKKNSPAQINFSTSYQLSKILKFPTFQNEFGEGNLDGIPDDRRENFSWGEKFDGKERPFGQIIDGKQQLKKYEAIPNNVKDFFDPGQTFNNNLTVSGGNEKSTYFLSVGALNNKGIIPTTNYNKYSVRVSGSSEFSDKFSSQASVGYTNISSQLPLGGQTNSVYASIFQQPRDAPIVDFKDLSNHYNGTFTGPDGTNYYGYYGAYTKNPYFLLQNYKNNNSVERVNGTFSLSYKPINGLDITERIGADIYSDRRYEKAAKYSFVPVDPFYEGNNWVDNGKYSQDITNYTQFNHDLIITYTTALTRDLNMKLLAGNNFRMTTSNNLFSATNTTGGLIVPGFYNLDNSNGPVNSTNTLSQRRLYGFYGEADFDYKNMLFLGGTIRNDVSSTLPTNNNSYVYPSVNAAFVFSELYKDKAFSDILSFGKVRVSYAKVGADAPAYRLQTTYTKTDVNGDFGEILFPITSNNATIPGFARNNRIGNPNLKPEFTSSFEVGTELSLLKNKINLDVTYYSTKSTNQIVDVPIPNSSGFNNITLNVGEMTNKGLEIGVRATPVNTAYGLRVELYGTYSKLDNKVVDINDKLDQVAISAGISGTTAMAQVAAKGRKYGTFYGTGLAVDPTSGKVIIDQATGLPLNNATNYYGSYLPDYMASFGANISYKGFMLKFLFDTKQGGVFYSNTKSLIDFGGYALETATNGRQDYVFPNSVYQDANGKYVDNTSIKFHPYDYWTNVVPAGEHIIDASYIKLREASFGYSFSQSMLRHTPFSKLTVLLYGNNLFLWVPSSNKFADPEINAQGASNVQGYEFLSNPSLRNMGIKVDVSF</sequence>
<evidence type="ECO:0000256" key="9">
    <source>
        <dbReference type="RuleBase" id="RU003357"/>
    </source>
</evidence>